<name>V4K140_EUTSA</name>
<gene>
    <name evidence="1" type="ORF">EUTSA_v10005265mg</name>
</gene>
<keyword evidence="2" id="KW-1185">Reference proteome</keyword>
<protein>
    <submittedName>
        <fullName evidence="1">Uncharacterized protein</fullName>
    </submittedName>
</protein>
<reference evidence="1 2" key="1">
    <citation type="journal article" date="2013" name="Front. Plant Sci.">
        <title>The Reference Genome of the Halophytic Plant Eutrema salsugineum.</title>
        <authorList>
            <person name="Yang R."/>
            <person name="Jarvis D.E."/>
            <person name="Chen H."/>
            <person name="Beilstein M.A."/>
            <person name="Grimwood J."/>
            <person name="Jenkins J."/>
            <person name="Shu S."/>
            <person name="Prochnik S."/>
            <person name="Xin M."/>
            <person name="Ma C."/>
            <person name="Schmutz J."/>
            <person name="Wing R.A."/>
            <person name="Mitchell-Olds T."/>
            <person name="Schumaker K.S."/>
            <person name="Wang X."/>
        </authorList>
    </citation>
    <scope>NUCLEOTIDE SEQUENCE [LARGE SCALE GENOMIC DNA]</scope>
</reference>
<evidence type="ECO:0000313" key="1">
    <source>
        <dbReference type="EMBL" id="ESQ31595.1"/>
    </source>
</evidence>
<accession>V4K140</accession>
<dbReference type="Proteomes" id="UP000030689">
    <property type="component" value="Unassembled WGS sequence"/>
</dbReference>
<dbReference type="OrthoDB" id="1111222at2759"/>
<sequence>MATLMNRLFRSKSCFSPIQRLTPSLITYQKKPYIESVFEKSDPASLANPVITISGNDSDQSMRFCP</sequence>
<dbReference type="EMBL" id="KI517748">
    <property type="protein sequence ID" value="ESQ31595.1"/>
    <property type="molecule type" value="Genomic_DNA"/>
</dbReference>
<proteinExistence type="predicted"/>
<evidence type="ECO:0000313" key="2">
    <source>
        <dbReference type="Proteomes" id="UP000030689"/>
    </source>
</evidence>
<organism evidence="1 2">
    <name type="scientific">Eutrema salsugineum</name>
    <name type="common">Saltwater cress</name>
    <name type="synonym">Sisymbrium salsugineum</name>
    <dbReference type="NCBI Taxonomy" id="72664"/>
    <lineage>
        <taxon>Eukaryota</taxon>
        <taxon>Viridiplantae</taxon>
        <taxon>Streptophyta</taxon>
        <taxon>Embryophyta</taxon>
        <taxon>Tracheophyta</taxon>
        <taxon>Spermatophyta</taxon>
        <taxon>Magnoliopsida</taxon>
        <taxon>eudicotyledons</taxon>
        <taxon>Gunneridae</taxon>
        <taxon>Pentapetalae</taxon>
        <taxon>rosids</taxon>
        <taxon>malvids</taxon>
        <taxon>Brassicales</taxon>
        <taxon>Brassicaceae</taxon>
        <taxon>Eutremeae</taxon>
        <taxon>Eutrema</taxon>
    </lineage>
</organism>
<dbReference type="KEGG" id="eus:EUTSA_v10005265mg"/>
<dbReference type="Gramene" id="ESQ31595">
    <property type="protein sequence ID" value="ESQ31595"/>
    <property type="gene ID" value="EUTSA_v10005265mg"/>
</dbReference>
<feature type="non-terminal residue" evidence="1">
    <location>
        <position position="66"/>
    </location>
</feature>
<dbReference type="AlphaFoldDB" id="V4K140"/>